<feature type="repeat" description="TPR" evidence="1">
    <location>
        <begin position="154"/>
        <end position="187"/>
    </location>
</feature>
<dbReference type="RefSeq" id="WP_142614940.1">
    <property type="nucleotide sequence ID" value="NZ_VIJZ01000021.1"/>
</dbReference>
<dbReference type="InterPro" id="IPR011990">
    <property type="entry name" value="TPR-like_helical_dom_sf"/>
</dbReference>
<dbReference type="InterPro" id="IPR010982">
    <property type="entry name" value="Lambda_DNA-bd_dom_sf"/>
</dbReference>
<reference evidence="3 4" key="1">
    <citation type="submission" date="2019-07" db="EMBL/GenBank/DDBJ databases">
        <title>Paenibacillus ottowii sp. nov. isolated from a fermentation system processing bovine manure.</title>
        <authorList>
            <person name="Velazquez L.F."/>
            <person name="Rajbanshi S."/>
            <person name="Guan S."/>
            <person name="Hinchee M."/>
            <person name="Welsh A."/>
        </authorList>
    </citation>
    <scope>NUCLEOTIDE SEQUENCE [LARGE SCALE GENOMIC DNA]</scope>
    <source>
        <strain evidence="3 4">MS2379</strain>
    </source>
</reference>
<evidence type="ECO:0000256" key="1">
    <source>
        <dbReference type="PROSITE-ProRule" id="PRU00339"/>
    </source>
</evidence>
<dbReference type="Gene3D" id="1.25.40.10">
    <property type="entry name" value="Tetratricopeptide repeat domain"/>
    <property type="match status" value="3"/>
</dbReference>
<dbReference type="SUPFAM" id="SSF48452">
    <property type="entry name" value="TPR-like"/>
    <property type="match status" value="2"/>
</dbReference>
<proteinExistence type="predicted"/>
<keyword evidence="4" id="KW-1185">Reference proteome</keyword>
<dbReference type="SMART" id="SM00028">
    <property type="entry name" value="TPR"/>
    <property type="match status" value="7"/>
</dbReference>
<dbReference type="Gene3D" id="1.10.260.40">
    <property type="entry name" value="lambda repressor-like DNA-binding domains"/>
    <property type="match status" value="1"/>
</dbReference>
<organism evidence="3 4">
    <name type="scientific">Paenibacillus ottowii</name>
    <dbReference type="NCBI Taxonomy" id="2315729"/>
    <lineage>
        <taxon>Bacteria</taxon>
        <taxon>Bacillati</taxon>
        <taxon>Bacillota</taxon>
        <taxon>Bacilli</taxon>
        <taxon>Bacillales</taxon>
        <taxon>Paenibacillaceae</taxon>
        <taxon>Paenibacillus</taxon>
    </lineage>
</organism>
<protein>
    <submittedName>
        <fullName evidence="3">Tetratricopeptide repeat protein</fullName>
    </submittedName>
</protein>
<dbReference type="InterPro" id="IPR019734">
    <property type="entry name" value="TPR_rpt"/>
</dbReference>
<dbReference type="InterPro" id="IPR001387">
    <property type="entry name" value="Cro/C1-type_HTH"/>
</dbReference>
<evidence type="ECO:0000313" key="4">
    <source>
        <dbReference type="Proteomes" id="UP000319219"/>
    </source>
</evidence>
<dbReference type="PROSITE" id="PS50005">
    <property type="entry name" value="TPR"/>
    <property type="match status" value="1"/>
</dbReference>
<dbReference type="Pfam" id="PF13181">
    <property type="entry name" value="TPR_8"/>
    <property type="match status" value="2"/>
</dbReference>
<dbReference type="SUPFAM" id="SSF47413">
    <property type="entry name" value="lambda repressor-like DNA-binding domains"/>
    <property type="match status" value="1"/>
</dbReference>
<dbReference type="CDD" id="cd00093">
    <property type="entry name" value="HTH_XRE"/>
    <property type="match status" value="1"/>
</dbReference>
<dbReference type="EMBL" id="VIJZ01000021">
    <property type="protein sequence ID" value="TQR92276.1"/>
    <property type="molecule type" value="Genomic_DNA"/>
</dbReference>
<feature type="domain" description="HTH cro/C1-type" evidence="2">
    <location>
        <begin position="10"/>
        <end position="63"/>
    </location>
</feature>
<dbReference type="Proteomes" id="UP000319219">
    <property type="component" value="Unassembled WGS sequence"/>
</dbReference>
<dbReference type="Pfam" id="PF01381">
    <property type="entry name" value="HTH_3"/>
    <property type="match status" value="1"/>
</dbReference>
<evidence type="ECO:0000259" key="2">
    <source>
        <dbReference type="PROSITE" id="PS50943"/>
    </source>
</evidence>
<name>A0ABY3AX15_9BACL</name>
<accession>A0ABY3AX15</accession>
<comment type="caution">
    <text evidence="3">The sequence shown here is derived from an EMBL/GenBank/DDBJ whole genome shotgun (WGS) entry which is preliminary data.</text>
</comment>
<keyword evidence="1" id="KW-0802">TPR repeat</keyword>
<dbReference type="PANTHER" id="PTHR10098">
    <property type="entry name" value="RAPSYN-RELATED"/>
    <property type="match status" value="1"/>
</dbReference>
<dbReference type="PROSITE" id="PS50943">
    <property type="entry name" value="HTH_CROC1"/>
    <property type="match status" value="1"/>
</dbReference>
<sequence>MDMILLGKKIKNLRKGLKMRQEDLARDVVTRGYISQIEKGNAMPSFEIISKLAERLNCSITFLLEEEVPETVSLPPSIPAQLVRAEQYLENNLLNEFLNIIKSIEITEEEADLKAKQQLLYARYYWLSNDMEKAYEYIEDVIQHAPPFDYDIRAKSYNLQGQILYRTNQLTEALKSFNNALLLTKQFTVDKLLYVDVLLNLGIFHCHLDEITSALTHLLEAQQINLQNSAFYKAGEISMTMGVCYKKTGNWEEAKLQYEQSLLFFEQTNNKKLKAGSLLNLGILYKKIKNYDESLVYIEKSIESYSLLSDEEGLINSKLELAELYIDIQNIKEAERICNDFLHVNMNLDLKAQLNILIGRINSCNGNLAQALDHFFLARTIYQQKQAHKKISELYVLIAEAYYHQKDFETASYYYRQVLPTQ</sequence>
<evidence type="ECO:0000313" key="3">
    <source>
        <dbReference type="EMBL" id="TQR92276.1"/>
    </source>
</evidence>
<dbReference type="SMART" id="SM00530">
    <property type="entry name" value="HTH_XRE"/>
    <property type="match status" value="1"/>
</dbReference>
<gene>
    <name evidence="3" type="ORF">FKV70_25480</name>
</gene>